<reference evidence="2" key="1">
    <citation type="submission" date="2020-11" db="EMBL/GenBank/DDBJ databases">
        <title>Adaptations for nitrogen fixation in a non-lichenized fungal sporocarp promotes dispersal by wood-feeding termites.</title>
        <authorList>
            <consortium name="DOE Joint Genome Institute"/>
            <person name="Koch R.A."/>
            <person name="Yoon G."/>
            <person name="Arayal U."/>
            <person name="Lail K."/>
            <person name="Amirebrahimi M."/>
            <person name="Labutti K."/>
            <person name="Lipzen A."/>
            <person name="Riley R."/>
            <person name="Barry K."/>
            <person name="Henrissat B."/>
            <person name="Grigoriev I.V."/>
            <person name="Herr J.R."/>
            <person name="Aime M.C."/>
        </authorList>
    </citation>
    <scope>NUCLEOTIDE SEQUENCE</scope>
    <source>
        <strain evidence="2">MCA 3950</strain>
    </source>
</reference>
<evidence type="ECO:0000256" key="1">
    <source>
        <dbReference type="SAM" id="MobiDB-lite"/>
    </source>
</evidence>
<sequence>MAAEAKAKSSYGPRTMAPVAPSALPAASTTSMGTALATMFSDDKTEKNVEAYNPNDATFHIGPSCKEI</sequence>
<gene>
    <name evidence="2" type="ORF">BT62DRAFT_933177</name>
</gene>
<evidence type="ECO:0000313" key="3">
    <source>
        <dbReference type="Proteomes" id="UP000812287"/>
    </source>
</evidence>
<accession>A0A9P7VQ36</accession>
<feature type="region of interest" description="Disordered" evidence="1">
    <location>
        <begin position="1"/>
        <end position="22"/>
    </location>
</feature>
<dbReference type="EMBL" id="MU250537">
    <property type="protein sequence ID" value="KAG7445333.1"/>
    <property type="molecule type" value="Genomic_DNA"/>
</dbReference>
<dbReference type="GeneID" id="66108802"/>
<dbReference type="Proteomes" id="UP000812287">
    <property type="component" value="Unassembled WGS sequence"/>
</dbReference>
<dbReference type="RefSeq" id="XP_043038833.1">
    <property type="nucleotide sequence ID" value="XM_043186505.1"/>
</dbReference>
<comment type="caution">
    <text evidence="2">The sequence shown here is derived from an EMBL/GenBank/DDBJ whole genome shotgun (WGS) entry which is preliminary data.</text>
</comment>
<name>A0A9P7VQ36_9AGAR</name>
<dbReference type="AlphaFoldDB" id="A0A9P7VQ36"/>
<protein>
    <submittedName>
        <fullName evidence="2">Uncharacterized protein</fullName>
    </submittedName>
</protein>
<proteinExistence type="predicted"/>
<keyword evidence="3" id="KW-1185">Reference proteome</keyword>
<organism evidence="2 3">
    <name type="scientific">Guyanagaster necrorhizus</name>
    <dbReference type="NCBI Taxonomy" id="856835"/>
    <lineage>
        <taxon>Eukaryota</taxon>
        <taxon>Fungi</taxon>
        <taxon>Dikarya</taxon>
        <taxon>Basidiomycota</taxon>
        <taxon>Agaricomycotina</taxon>
        <taxon>Agaricomycetes</taxon>
        <taxon>Agaricomycetidae</taxon>
        <taxon>Agaricales</taxon>
        <taxon>Marasmiineae</taxon>
        <taxon>Physalacriaceae</taxon>
        <taxon>Guyanagaster</taxon>
    </lineage>
</organism>
<evidence type="ECO:0000313" key="2">
    <source>
        <dbReference type="EMBL" id="KAG7445333.1"/>
    </source>
</evidence>